<evidence type="ECO:0000313" key="3">
    <source>
        <dbReference type="Proteomes" id="UP000550609"/>
    </source>
</evidence>
<dbReference type="Proteomes" id="UP000550609">
    <property type="component" value="Unassembled WGS sequence"/>
</dbReference>
<sequence>MNQLTVVRFRVRYRLGEYLEVVRLQAQASPALAAAGSWRRGCCLALLSLFATGVFSIKAWQSGSSHFHIDLAGLRRRSRRGVTFIAWAEVMQISETAHGYLVRGTQSWLLLPFRGLSSEQQGELIQMFQAYARTPAAAIDSTALVSGSAGRA</sequence>
<gene>
    <name evidence="2" type="ORF">H4O09_07390</name>
</gene>
<evidence type="ECO:0000313" key="2">
    <source>
        <dbReference type="EMBL" id="MBB1116869.1"/>
    </source>
</evidence>
<dbReference type="AlphaFoldDB" id="A0A7W3YVG8"/>
<name>A0A7W3YVG8_9GAMM</name>
<dbReference type="InterPro" id="IPR025588">
    <property type="entry name" value="YcxB-like_C"/>
</dbReference>
<protein>
    <submittedName>
        <fullName evidence="2">YcxB family protein</fullName>
    </submittedName>
</protein>
<evidence type="ECO:0000259" key="1">
    <source>
        <dbReference type="Pfam" id="PF14317"/>
    </source>
</evidence>
<dbReference type="Pfam" id="PF14317">
    <property type="entry name" value="YcxB"/>
    <property type="match status" value="1"/>
</dbReference>
<proteinExistence type="predicted"/>
<reference evidence="2 3" key="1">
    <citation type="submission" date="2020-08" db="EMBL/GenBank/DDBJ databases">
        <title>Stenotrophomonas sp. W1S232.</title>
        <authorList>
            <person name="Deng Y."/>
        </authorList>
    </citation>
    <scope>NUCLEOTIDE SEQUENCE [LARGE SCALE GENOMIC DNA]</scope>
    <source>
        <strain evidence="2 3">W1S232</strain>
    </source>
</reference>
<comment type="caution">
    <text evidence="2">The sequence shown here is derived from an EMBL/GenBank/DDBJ whole genome shotgun (WGS) entry which is preliminary data.</text>
</comment>
<dbReference type="RefSeq" id="WP_182622033.1">
    <property type="nucleotide sequence ID" value="NZ_JACIUV010000003.1"/>
</dbReference>
<dbReference type="EMBL" id="JACIUV010000003">
    <property type="protein sequence ID" value="MBB1116869.1"/>
    <property type="molecule type" value="Genomic_DNA"/>
</dbReference>
<organism evidence="2 3">
    <name type="scientific">Stenotrophomonas koreensis</name>
    <dbReference type="NCBI Taxonomy" id="266128"/>
    <lineage>
        <taxon>Bacteria</taxon>
        <taxon>Pseudomonadati</taxon>
        <taxon>Pseudomonadota</taxon>
        <taxon>Gammaproteobacteria</taxon>
        <taxon>Lysobacterales</taxon>
        <taxon>Lysobacteraceae</taxon>
        <taxon>Stenotrophomonas</taxon>
    </lineage>
</organism>
<accession>A0A7W3YVG8</accession>
<feature type="domain" description="YcxB-like C-terminal" evidence="1">
    <location>
        <begin position="72"/>
        <end position="127"/>
    </location>
</feature>